<dbReference type="RefSeq" id="WP_088619225.1">
    <property type="nucleotide sequence ID" value="NZ_CP022129.1"/>
</dbReference>
<name>A0A1Z4BYN4_9GAMM</name>
<organism evidence="1 2">
    <name type="scientific">Methylovulum psychrotolerans</name>
    <dbReference type="NCBI Taxonomy" id="1704499"/>
    <lineage>
        <taxon>Bacteria</taxon>
        <taxon>Pseudomonadati</taxon>
        <taxon>Pseudomonadota</taxon>
        <taxon>Gammaproteobacteria</taxon>
        <taxon>Methylococcales</taxon>
        <taxon>Methylococcaceae</taxon>
        <taxon>Methylovulum</taxon>
    </lineage>
</organism>
<dbReference type="AlphaFoldDB" id="A0A1Z4BYN4"/>
<proteinExistence type="predicted"/>
<dbReference type="EMBL" id="CP022129">
    <property type="protein sequence ID" value="ASF46353.1"/>
    <property type="molecule type" value="Genomic_DNA"/>
</dbReference>
<dbReference type="KEGG" id="mpsy:CEK71_09825"/>
<accession>A0A1Z4BYN4</accession>
<reference evidence="1 2" key="1">
    <citation type="submission" date="2017-06" db="EMBL/GenBank/DDBJ databases">
        <title>Genome Sequencing of the methanotroph Methylovulum psychrotolerants str. HV10-M2 isolated from a high-altitude environment.</title>
        <authorList>
            <person name="Mateos-Rivera A."/>
        </authorList>
    </citation>
    <scope>NUCLEOTIDE SEQUENCE [LARGE SCALE GENOMIC DNA]</scope>
    <source>
        <strain evidence="1 2">HV10_M2</strain>
    </source>
</reference>
<evidence type="ECO:0000313" key="1">
    <source>
        <dbReference type="EMBL" id="ASF46353.1"/>
    </source>
</evidence>
<keyword evidence="2" id="KW-1185">Reference proteome</keyword>
<sequence length="119" mass="13223">MPRLSFGQFIVSAAIELKNGDVFPGVAEVTVAGDEVNVLPVNVFMLDRLLTIPGMDTNRLLTRYTQTVENYPIAWTLNVLIDKENAKRSAPIPDADMKDMQAVMEMMNALLLLKKGRLS</sequence>
<evidence type="ECO:0000313" key="2">
    <source>
        <dbReference type="Proteomes" id="UP000197019"/>
    </source>
</evidence>
<gene>
    <name evidence="1" type="ORF">CEK71_09825</name>
</gene>
<protein>
    <submittedName>
        <fullName evidence="1">Uncharacterized protein</fullName>
    </submittedName>
</protein>
<dbReference type="Proteomes" id="UP000197019">
    <property type="component" value="Chromosome"/>
</dbReference>